<evidence type="ECO:0000259" key="24">
    <source>
        <dbReference type="PROSITE" id="PS50113"/>
    </source>
</evidence>
<accession>A0A7H1MXM8</accession>
<dbReference type="SUPFAM" id="SSF55785">
    <property type="entry name" value="PYP-like sensor domain (PAS domain)"/>
    <property type="match status" value="2"/>
</dbReference>
<dbReference type="InterPro" id="IPR013655">
    <property type="entry name" value="PAS_fold_3"/>
</dbReference>
<dbReference type="EC" id="2.7.13.3" evidence="3"/>
<feature type="domain" description="PAS" evidence="23">
    <location>
        <begin position="388"/>
        <end position="429"/>
    </location>
</feature>
<dbReference type="InterPro" id="IPR011102">
    <property type="entry name" value="Sig_transdc_His_kinase_HWE"/>
</dbReference>
<keyword evidence="18" id="KW-0843">Virulence</keyword>
<comment type="catalytic activity">
    <reaction evidence="1">
        <text>ATP + protein L-histidine = ADP + protein N-phospho-L-histidine.</text>
        <dbReference type="EC" id="2.7.13.3"/>
    </reaction>
</comment>
<dbReference type="CDD" id="cd18774">
    <property type="entry name" value="PDC2_HK_sensor"/>
    <property type="match status" value="1"/>
</dbReference>
<dbReference type="GO" id="GO:0005524">
    <property type="term" value="F:ATP binding"/>
    <property type="evidence" value="ECO:0007669"/>
    <property type="project" value="UniProtKB-KW"/>
</dbReference>
<dbReference type="InterPro" id="IPR033479">
    <property type="entry name" value="dCache_1"/>
</dbReference>
<evidence type="ECO:0000256" key="22">
    <source>
        <dbReference type="SAM" id="Phobius"/>
    </source>
</evidence>
<dbReference type="SMART" id="SM00911">
    <property type="entry name" value="HWE_HK"/>
    <property type="match status" value="1"/>
</dbReference>
<keyword evidence="4" id="KW-1003">Cell membrane</keyword>
<evidence type="ECO:0000256" key="12">
    <source>
        <dbReference type="ARBA" id="ARBA00022737"/>
    </source>
</evidence>
<feature type="transmembrane region" description="Helical" evidence="22">
    <location>
        <begin position="20"/>
        <end position="41"/>
    </location>
</feature>
<dbReference type="InterPro" id="IPR036890">
    <property type="entry name" value="HATPase_C_sf"/>
</dbReference>
<evidence type="ECO:0000313" key="25">
    <source>
        <dbReference type="EMBL" id="QNT68214.1"/>
    </source>
</evidence>
<dbReference type="CDD" id="cd18773">
    <property type="entry name" value="PDC1_HK_sensor"/>
    <property type="match status" value="1"/>
</dbReference>
<dbReference type="GO" id="GO:0004673">
    <property type="term" value="F:protein histidine kinase activity"/>
    <property type="evidence" value="ECO:0007669"/>
    <property type="project" value="UniProtKB-EC"/>
</dbReference>
<dbReference type="Gene3D" id="3.30.450.20">
    <property type="entry name" value="PAS domain"/>
    <property type="match status" value="3"/>
</dbReference>
<evidence type="ECO:0000256" key="4">
    <source>
        <dbReference type="ARBA" id="ARBA00022475"/>
    </source>
</evidence>
<dbReference type="AlphaFoldDB" id="A0A7H1MXM8"/>
<keyword evidence="26" id="KW-1185">Reference proteome</keyword>
<dbReference type="InterPro" id="IPR000014">
    <property type="entry name" value="PAS"/>
</dbReference>
<evidence type="ECO:0000256" key="19">
    <source>
        <dbReference type="ARBA" id="ARBA00023136"/>
    </source>
</evidence>
<keyword evidence="12" id="KW-0677">Repeat</keyword>
<dbReference type="CDD" id="cd00130">
    <property type="entry name" value="PAS"/>
    <property type="match status" value="2"/>
</dbReference>
<feature type="domain" description="PAC" evidence="24">
    <location>
        <begin position="584"/>
        <end position="636"/>
    </location>
</feature>
<protein>
    <recommendedName>
        <fullName evidence="3">histidine kinase</fullName>
        <ecNumber evidence="3">2.7.13.3</ecNumber>
    </recommendedName>
</protein>
<dbReference type="RefSeq" id="WP_190261657.1">
    <property type="nucleotide sequence ID" value="NZ_CP053923.1"/>
</dbReference>
<organism evidence="25 26">
    <name type="scientific">Defluviicoccus vanus</name>
    <dbReference type="NCBI Taxonomy" id="111831"/>
    <lineage>
        <taxon>Bacteria</taxon>
        <taxon>Pseudomonadati</taxon>
        <taxon>Pseudomonadota</taxon>
        <taxon>Alphaproteobacteria</taxon>
        <taxon>Rhodospirillales</taxon>
        <taxon>Rhodospirillaceae</taxon>
        <taxon>Defluviicoccus</taxon>
    </lineage>
</organism>
<dbReference type="Pfam" id="PF08447">
    <property type="entry name" value="PAS_3"/>
    <property type="match status" value="1"/>
</dbReference>
<evidence type="ECO:0000256" key="6">
    <source>
        <dbReference type="ARBA" id="ARBA00022553"/>
    </source>
</evidence>
<dbReference type="EMBL" id="CP053923">
    <property type="protein sequence ID" value="QNT68214.1"/>
    <property type="molecule type" value="Genomic_DNA"/>
</dbReference>
<evidence type="ECO:0000256" key="8">
    <source>
        <dbReference type="ARBA" id="ARBA00022630"/>
    </source>
</evidence>
<dbReference type="PROSITE" id="PS50113">
    <property type="entry name" value="PAC"/>
    <property type="match status" value="1"/>
</dbReference>
<keyword evidence="13" id="KW-0547">Nucleotide-binding</keyword>
<dbReference type="Gene3D" id="3.30.565.10">
    <property type="entry name" value="Histidine kinase-like ATPase, C-terminal domain"/>
    <property type="match status" value="1"/>
</dbReference>
<evidence type="ECO:0000256" key="21">
    <source>
        <dbReference type="SAM" id="MobiDB-lite"/>
    </source>
</evidence>
<keyword evidence="17" id="KW-0157">Chromophore</keyword>
<evidence type="ECO:0000256" key="18">
    <source>
        <dbReference type="ARBA" id="ARBA00023026"/>
    </source>
</evidence>
<evidence type="ECO:0000256" key="7">
    <source>
        <dbReference type="ARBA" id="ARBA00022606"/>
    </source>
</evidence>
<evidence type="ECO:0000256" key="13">
    <source>
        <dbReference type="ARBA" id="ARBA00022741"/>
    </source>
</evidence>
<evidence type="ECO:0000259" key="23">
    <source>
        <dbReference type="PROSITE" id="PS50112"/>
    </source>
</evidence>
<feature type="compositionally biased region" description="Basic and acidic residues" evidence="21">
    <location>
        <begin position="843"/>
        <end position="853"/>
    </location>
</feature>
<evidence type="ECO:0000256" key="14">
    <source>
        <dbReference type="ARBA" id="ARBA00022777"/>
    </source>
</evidence>
<keyword evidence="5" id="KW-0600">Photoreceptor protein</keyword>
<evidence type="ECO:0000256" key="3">
    <source>
        <dbReference type="ARBA" id="ARBA00012438"/>
    </source>
</evidence>
<keyword evidence="19 22" id="KW-0472">Membrane</keyword>
<dbReference type="Pfam" id="PF13426">
    <property type="entry name" value="PAS_9"/>
    <property type="match status" value="1"/>
</dbReference>
<dbReference type="Pfam" id="PF07536">
    <property type="entry name" value="HWE_HK"/>
    <property type="match status" value="1"/>
</dbReference>
<evidence type="ECO:0000256" key="15">
    <source>
        <dbReference type="ARBA" id="ARBA00022840"/>
    </source>
</evidence>
<evidence type="ECO:0000256" key="17">
    <source>
        <dbReference type="ARBA" id="ARBA00022991"/>
    </source>
</evidence>
<keyword evidence="7" id="KW-0716">Sensory transduction</keyword>
<feature type="region of interest" description="Disordered" evidence="21">
    <location>
        <begin position="832"/>
        <end position="853"/>
    </location>
</feature>
<keyword evidence="16 22" id="KW-1133">Transmembrane helix</keyword>
<dbReference type="Pfam" id="PF02743">
    <property type="entry name" value="dCache_1"/>
    <property type="match status" value="1"/>
</dbReference>
<keyword evidence="8" id="KW-0285">Flavoprotein</keyword>
<evidence type="ECO:0000256" key="9">
    <source>
        <dbReference type="ARBA" id="ARBA00022643"/>
    </source>
</evidence>
<keyword evidence="20" id="KW-0675">Receptor</keyword>
<dbReference type="InterPro" id="IPR000700">
    <property type="entry name" value="PAS-assoc_C"/>
</dbReference>
<dbReference type="Proteomes" id="UP000516369">
    <property type="component" value="Chromosome"/>
</dbReference>
<reference evidence="25 26" key="1">
    <citation type="submission" date="2020-05" db="EMBL/GenBank/DDBJ databases">
        <title>Complete closed genome sequence of Defluviicoccus vanus.</title>
        <authorList>
            <person name="Bessarab I."/>
            <person name="Arumugam K."/>
            <person name="Maszenan A.M."/>
            <person name="Seviour R.J."/>
            <person name="Williams R.B."/>
        </authorList>
    </citation>
    <scope>NUCLEOTIDE SEQUENCE [LARGE SCALE GENOMIC DNA]</scope>
    <source>
        <strain evidence="25 26">Ben 114</strain>
    </source>
</reference>
<dbReference type="InterPro" id="IPR001610">
    <property type="entry name" value="PAC"/>
</dbReference>
<dbReference type="KEGG" id="dvn:HQ394_01060"/>
<feature type="transmembrane region" description="Helical" evidence="22">
    <location>
        <begin position="291"/>
        <end position="311"/>
    </location>
</feature>
<dbReference type="NCBIfam" id="TIGR00229">
    <property type="entry name" value="sensory_box"/>
    <property type="match status" value="2"/>
</dbReference>
<evidence type="ECO:0000256" key="2">
    <source>
        <dbReference type="ARBA" id="ARBA00004651"/>
    </source>
</evidence>
<evidence type="ECO:0000256" key="20">
    <source>
        <dbReference type="ARBA" id="ARBA00023170"/>
    </source>
</evidence>
<gene>
    <name evidence="25" type="ORF">HQ394_01060</name>
</gene>
<dbReference type="InterPro" id="IPR035965">
    <property type="entry name" value="PAS-like_dom_sf"/>
</dbReference>
<dbReference type="PROSITE" id="PS50112">
    <property type="entry name" value="PAS"/>
    <property type="match status" value="1"/>
</dbReference>
<dbReference type="GO" id="GO:0009881">
    <property type="term" value="F:photoreceptor activity"/>
    <property type="evidence" value="ECO:0007669"/>
    <property type="project" value="UniProtKB-KW"/>
</dbReference>
<keyword evidence="14" id="KW-0418">Kinase</keyword>
<evidence type="ECO:0000256" key="11">
    <source>
        <dbReference type="ARBA" id="ARBA00022692"/>
    </source>
</evidence>
<keyword evidence="9" id="KW-0288">FMN</keyword>
<evidence type="ECO:0000256" key="16">
    <source>
        <dbReference type="ARBA" id="ARBA00022989"/>
    </source>
</evidence>
<evidence type="ECO:0000313" key="26">
    <source>
        <dbReference type="Proteomes" id="UP000516369"/>
    </source>
</evidence>
<keyword evidence="11 22" id="KW-0812">Transmembrane</keyword>
<comment type="subcellular location">
    <subcellularLocation>
        <location evidence="2">Cell membrane</location>
        <topology evidence="2">Multi-pass membrane protein</topology>
    </subcellularLocation>
</comment>
<dbReference type="SMART" id="SM00091">
    <property type="entry name" value="PAS"/>
    <property type="match status" value="2"/>
</dbReference>
<evidence type="ECO:0000256" key="5">
    <source>
        <dbReference type="ARBA" id="ARBA00022543"/>
    </source>
</evidence>
<keyword evidence="10" id="KW-0808">Transferase</keyword>
<dbReference type="SMART" id="SM00086">
    <property type="entry name" value="PAC"/>
    <property type="match status" value="2"/>
</dbReference>
<evidence type="ECO:0000256" key="10">
    <source>
        <dbReference type="ARBA" id="ARBA00022679"/>
    </source>
</evidence>
<evidence type="ECO:0000256" key="1">
    <source>
        <dbReference type="ARBA" id="ARBA00000085"/>
    </source>
</evidence>
<dbReference type="GO" id="GO:0005886">
    <property type="term" value="C:plasma membrane"/>
    <property type="evidence" value="ECO:0007669"/>
    <property type="project" value="UniProtKB-SubCell"/>
</dbReference>
<sequence>MEEHKQERSTGRLPSVRLILGRVVAAVVLPLLALLVAYGAWNVQLQRELLDRTLQQQAAAVSLAVDGELKGIASTLVTLSTSGDIDDDGLSTLYARAGQLAAAQGGWIVLTDATHRPVFNTLFPLGAELPKEELAAQQGLATHIAAYASGQPAYTDLFVDTTKGQPVVSITAPVLRDGKVAYTLGIAVTAEHLSHFLKAQGLPNGMVASLVDRQEIIIARSDNATSVIGQKVLSWFSKAALPSSEGIVGGVSRSGVDIYAAFTRSPVTGWTTALSQPVDAFREPVRRTFNLVAGGGITSLILALGAGWYLGRRITQPLRRLARDAGTIIGGQSPYPPEEPIAEVAKLRVALLDAAVAHRDKVAARIQLQWERESRNAAEAAHQEILRRDARFRRLIDANLIGILVANEHGLVEANDAFLKIIGYSREEIGDVMRQWSQMTPVEYHGNDQDAILEILQHNECSPYEKAFIHKNGSLVYVLIGCAKVEASDLTWICFVIDRTQQKQAEMDLRSSEERYRALTEAIASIVWVTSAEGSATDIAAWHAITGQSDQECSGWGWLNALHPSDRLRVSEAWHCSVEHIEPYDIEYRVRCQDGSYHWYNARGVPVRNSDGTVREWVGVCIDIEGRKAAEERQILLMAELDHRVRNILASIAAMVSLTAQGAATKEEYARRLHGRIGTMARTHGLLTQQKWKGASLHRLVQDELAIYGRAPGSITIGGEPADFILRPPTALNLSLILHELATNAAKYGALSVATGRVSVTWTRIAGEDGASLQLEWREIDGPAVSQPSKMGFGCTLIGNALSAEAGAEVELEFEPAGVRCRILLPLGDESVPHDPSPAASVEELRRQTRDPY</sequence>
<keyword evidence="15" id="KW-0067">ATP-binding</keyword>
<keyword evidence="6" id="KW-0597">Phosphoprotein</keyword>
<dbReference type="PANTHER" id="PTHR41523">
    <property type="entry name" value="TWO-COMPONENT SYSTEM SENSOR PROTEIN"/>
    <property type="match status" value="1"/>
</dbReference>
<proteinExistence type="predicted"/>
<dbReference type="PANTHER" id="PTHR41523:SF8">
    <property type="entry name" value="ETHYLENE RESPONSE SENSOR PROTEIN"/>
    <property type="match status" value="1"/>
</dbReference>
<name>A0A7H1MXM8_9PROT</name>
<dbReference type="FunFam" id="3.30.450.20:FF:000099">
    <property type="entry name" value="Sensory box sensor histidine kinase"/>
    <property type="match status" value="1"/>
</dbReference>